<evidence type="ECO:0000256" key="5">
    <source>
        <dbReference type="PROSITE-ProRule" id="PRU01248"/>
    </source>
</evidence>
<dbReference type="InterPro" id="IPR002104">
    <property type="entry name" value="Integrase_catalytic"/>
</dbReference>
<evidence type="ECO:0000256" key="2">
    <source>
        <dbReference type="ARBA" id="ARBA00022908"/>
    </source>
</evidence>
<name>A0ABY2G244_9FLAO</name>
<evidence type="ECO:0000259" key="7">
    <source>
        <dbReference type="PROSITE" id="PS51900"/>
    </source>
</evidence>
<dbReference type="SUPFAM" id="SSF56349">
    <property type="entry name" value="DNA breaking-rejoining enzymes"/>
    <property type="match status" value="1"/>
</dbReference>
<keyword evidence="9" id="KW-1185">Reference proteome</keyword>
<proteinExistence type="inferred from homology"/>
<dbReference type="PROSITE" id="PS51898">
    <property type="entry name" value="TYR_RECOMBINASE"/>
    <property type="match status" value="1"/>
</dbReference>
<dbReference type="EMBL" id="SOQZ01000009">
    <property type="protein sequence ID" value="TDY05767.1"/>
    <property type="molecule type" value="Genomic_DNA"/>
</dbReference>
<organism evidence="8 9">
    <name type="scientific">Meridianimaribacter flavus</name>
    <dbReference type="NCBI Taxonomy" id="571115"/>
    <lineage>
        <taxon>Bacteria</taxon>
        <taxon>Pseudomonadati</taxon>
        <taxon>Bacteroidota</taxon>
        <taxon>Flavobacteriia</taxon>
        <taxon>Flavobacteriales</taxon>
        <taxon>Flavobacteriaceae</taxon>
        <taxon>Meridianimaribacter</taxon>
    </lineage>
</organism>
<dbReference type="PANTHER" id="PTHR30349:SF41">
    <property type="entry name" value="INTEGRASE_RECOMBINASE PROTEIN MJ0367-RELATED"/>
    <property type="match status" value="1"/>
</dbReference>
<evidence type="ECO:0000256" key="3">
    <source>
        <dbReference type="ARBA" id="ARBA00023125"/>
    </source>
</evidence>
<dbReference type="Pfam" id="PF00589">
    <property type="entry name" value="Phage_integrase"/>
    <property type="match status" value="1"/>
</dbReference>
<keyword evidence="2" id="KW-0229">DNA integration</keyword>
<dbReference type="Gene3D" id="1.10.443.10">
    <property type="entry name" value="Intergrase catalytic core"/>
    <property type="match status" value="1"/>
</dbReference>
<dbReference type="PANTHER" id="PTHR30349">
    <property type="entry name" value="PHAGE INTEGRASE-RELATED"/>
    <property type="match status" value="1"/>
</dbReference>
<evidence type="ECO:0000313" key="9">
    <source>
        <dbReference type="Proteomes" id="UP000294930"/>
    </source>
</evidence>
<dbReference type="InterPro" id="IPR004107">
    <property type="entry name" value="Integrase_SAM-like_N"/>
</dbReference>
<keyword evidence="3 5" id="KW-0238">DNA-binding</keyword>
<dbReference type="Gene3D" id="1.10.150.130">
    <property type="match status" value="1"/>
</dbReference>
<comment type="caution">
    <text evidence="8">The sequence shown here is derived from an EMBL/GenBank/DDBJ whole genome shotgun (WGS) entry which is preliminary data.</text>
</comment>
<dbReference type="InterPro" id="IPR013762">
    <property type="entry name" value="Integrase-like_cat_sf"/>
</dbReference>
<evidence type="ECO:0000259" key="6">
    <source>
        <dbReference type="PROSITE" id="PS51898"/>
    </source>
</evidence>
<dbReference type="PROSITE" id="PS51900">
    <property type="entry name" value="CB"/>
    <property type="match status" value="1"/>
</dbReference>
<dbReference type="Pfam" id="PF13495">
    <property type="entry name" value="Phage_int_SAM_4"/>
    <property type="match status" value="1"/>
</dbReference>
<sequence length="277" mass="31897">MSYLVKFQTILELKRYSDNTIKVYINFMKKFKETLNVQDEKLELLSDIDVINTIVRMVKVSVYSMSSQKQLIGAVGLFYKELCGRTIDFSSIYPTRREHYLPHILSKEEVKDILQSVDNMKHKAVLATIYGLGLRVSEVIDLKIENIDSKRMIVHIQNAKGKKDRVVMLPVKLLKLLRVYFVEFHPKVYLFEGQNKGKYSASSIRKIFKNALAKAQVKKPATVHTLRHTFATHLLENGTDVRIIQKLLGHNNINTTLQYTQVAQTTIESVKSPLDLL</sequence>
<comment type="similarity">
    <text evidence="1">Belongs to the 'phage' integrase family.</text>
</comment>
<feature type="domain" description="Tyr recombinase" evidence="6">
    <location>
        <begin position="100"/>
        <end position="272"/>
    </location>
</feature>
<dbReference type="RefSeq" id="WP_134201307.1">
    <property type="nucleotide sequence ID" value="NZ_SOQZ01000009.1"/>
</dbReference>
<dbReference type="InterPro" id="IPR011010">
    <property type="entry name" value="DNA_brk_join_enz"/>
</dbReference>
<feature type="domain" description="Core-binding (CB)" evidence="7">
    <location>
        <begin position="1"/>
        <end position="83"/>
    </location>
</feature>
<protein>
    <submittedName>
        <fullName evidence="8">Site-specific recombinase XerD</fullName>
    </submittedName>
</protein>
<dbReference type="Proteomes" id="UP000294930">
    <property type="component" value="Unassembled WGS sequence"/>
</dbReference>
<evidence type="ECO:0000256" key="4">
    <source>
        <dbReference type="ARBA" id="ARBA00023172"/>
    </source>
</evidence>
<dbReference type="InterPro" id="IPR044068">
    <property type="entry name" value="CB"/>
</dbReference>
<evidence type="ECO:0000256" key="1">
    <source>
        <dbReference type="ARBA" id="ARBA00008857"/>
    </source>
</evidence>
<dbReference type="InterPro" id="IPR010998">
    <property type="entry name" value="Integrase_recombinase_N"/>
</dbReference>
<dbReference type="InterPro" id="IPR050090">
    <property type="entry name" value="Tyrosine_recombinase_XerCD"/>
</dbReference>
<evidence type="ECO:0000313" key="8">
    <source>
        <dbReference type="EMBL" id="TDY05767.1"/>
    </source>
</evidence>
<gene>
    <name evidence="8" type="ORF">A8975_2857</name>
</gene>
<reference evidence="8 9" key="1">
    <citation type="submission" date="2019-03" db="EMBL/GenBank/DDBJ databases">
        <title>Genomic Encyclopedia of Type Strains, Phase III (KMG-III): the genomes of soil and plant-associated and newly described type strains.</title>
        <authorList>
            <person name="Whitman W."/>
        </authorList>
    </citation>
    <scope>NUCLEOTIDE SEQUENCE [LARGE SCALE GENOMIC DNA]</scope>
    <source>
        <strain evidence="8 9">CGMCC 1.10957</strain>
    </source>
</reference>
<keyword evidence="4" id="KW-0233">DNA recombination</keyword>
<accession>A0ABY2G244</accession>